<feature type="transmembrane region" description="Helical" evidence="2">
    <location>
        <begin position="158"/>
        <end position="175"/>
    </location>
</feature>
<feature type="transmembrane region" description="Helical" evidence="2">
    <location>
        <begin position="467"/>
        <end position="484"/>
    </location>
</feature>
<gene>
    <name evidence="3" type="ORF">DDE19_17735</name>
</gene>
<dbReference type="OrthoDB" id="7698234at2"/>
<evidence type="ECO:0000313" key="4">
    <source>
        <dbReference type="Proteomes" id="UP000278981"/>
    </source>
</evidence>
<keyword evidence="2" id="KW-0472">Membrane</keyword>
<keyword evidence="2" id="KW-1133">Transmembrane helix</keyword>
<dbReference type="AlphaFoldDB" id="A0A3N9XS87"/>
<dbReference type="InterPro" id="IPR010640">
    <property type="entry name" value="Low_temperature_requirement_A"/>
</dbReference>
<feature type="transmembrane region" description="Helical" evidence="2">
    <location>
        <begin position="270"/>
        <end position="292"/>
    </location>
</feature>
<feature type="transmembrane region" description="Helical" evidence="2">
    <location>
        <begin position="187"/>
        <end position="204"/>
    </location>
</feature>
<organism evidence="3 4">
    <name type="scientific">Micromonospora ureilytica</name>
    <dbReference type="NCBI Taxonomy" id="709868"/>
    <lineage>
        <taxon>Bacteria</taxon>
        <taxon>Bacillati</taxon>
        <taxon>Actinomycetota</taxon>
        <taxon>Actinomycetes</taxon>
        <taxon>Micromonosporales</taxon>
        <taxon>Micromonosporaceae</taxon>
        <taxon>Micromonospora</taxon>
    </lineage>
</organism>
<dbReference type="Pfam" id="PF06772">
    <property type="entry name" value="LtrA"/>
    <property type="match status" value="1"/>
</dbReference>
<comment type="caution">
    <text evidence="3">The sequence shown here is derived from an EMBL/GenBank/DDBJ whole genome shotgun (WGS) entry which is preliminary data.</text>
</comment>
<feature type="transmembrane region" description="Helical" evidence="2">
    <location>
        <begin position="338"/>
        <end position="356"/>
    </location>
</feature>
<evidence type="ECO:0000313" key="3">
    <source>
        <dbReference type="EMBL" id="RQX15854.1"/>
    </source>
</evidence>
<feature type="transmembrane region" description="Helical" evidence="2">
    <location>
        <begin position="313"/>
        <end position="332"/>
    </location>
</feature>
<dbReference type="PANTHER" id="PTHR36840">
    <property type="entry name" value="BLL5714 PROTEIN"/>
    <property type="match status" value="1"/>
</dbReference>
<feature type="transmembrane region" description="Helical" evidence="2">
    <location>
        <begin position="128"/>
        <end position="146"/>
    </location>
</feature>
<name>A0A3N9XS87_9ACTN</name>
<reference evidence="3 4" key="1">
    <citation type="submission" date="2018-04" db="EMBL/GenBank/DDBJ databases">
        <title>Micromonosporas from Atacama Desert.</title>
        <authorList>
            <person name="Carro L."/>
            <person name="Klenk H.-P."/>
            <person name="Goodfellow M."/>
        </authorList>
    </citation>
    <scope>NUCLEOTIDE SEQUENCE [LARGE SCALE GENOMIC DNA]</scope>
    <source>
        <strain evidence="3 4">LB19</strain>
    </source>
</reference>
<protein>
    <submittedName>
        <fullName evidence="3">Low temperature requirement protein A</fullName>
    </submittedName>
</protein>
<dbReference type="PANTHER" id="PTHR36840:SF1">
    <property type="entry name" value="BLL5714 PROTEIN"/>
    <property type="match status" value="1"/>
</dbReference>
<accession>A0A3N9XS87</accession>
<feature type="transmembrane region" description="Helical" evidence="2">
    <location>
        <begin position="376"/>
        <end position="402"/>
    </location>
</feature>
<keyword evidence="2" id="KW-0812">Transmembrane</keyword>
<evidence type="ECO:0000256" key="2">
    <source>
        <dbReference type="SAM" id="Phobius"/>
    </source>
</evidence>
<sequence length="498" mass="52850">MPTSHRSVSFRGGLIQFPTTPSDTPRRNSARAMPSVMRQRVRLVGCCTAQLSVSRSTSVIPGWNTMGRARDAAGSTGWRAGRWTCPYCPQRGRAAGTGWSAMSMATEGGAAAASPTDPDFKRPAFLELFFDLVYVFALVTLATTLAENLTWTGAAETLVLLLAFTMIWALTVWGADSLDLERPSGQGQLIWVAAASLLLAAAAADAYGDHALLFAVTYVLIHASTSVYYSLVAPSRTLLPSVIRIQIWEGVAGVGWIGGALVGGSGQLPIWALAVVVEYSAAGFGWPVPGIGRSRARDWRLAGGRVAERYRQFVIVALGVSIFVTGTTFSMSEYTMERAWALAVVFGTVVLMWRIYIYRAGELLTEAIARSSNPGLLTQSAAVTHLIMVAGIVGAAVTSHLVVGRPWGETPPSWAAVILGGPALYLVGRGVLDFTVFGRISRSRSAGLVLLACVAPATPLLPPVLVALLAMTVLALIAAANLVSTRQHARTPAPPMLR</sequence>
<feature type="transmembrane region" description="Helical" evidence="2">
    <location>
        <begin position="210"/>
        <end position="233"/>
    </location>
</feature>
<dbReference type="Proteomes" id="UP000278981">
    <property type="component" value="Unassembled WGS sequence"/>
</dbReference>
<dbReference type="EMBL" id="QDGB01000269">
    <property type="protein sequence ID" value="RQX15854.1"/>
    <property type="molecule type" value="Genomic_DNA"/>
</dbReference>
<proteinExistence type="predicted"/>
<feature type="transmembrane region" description="Helical" evidence="2">
    <location>
        <begin position="414"/>
        <end position="432"/>
    </location>
</feature>
<evidence type="ECO:0000256" key="1">
    <source>
        <dbReference type="SAM" id="MobiDB-lite"/>
    </source>
</evidence>
<feature type="transmembrane region" description="Helical" evidence="2">
    <location>
        <begin position="444"/>
        <end position="461"/>
    </location>
</feature>
<feature type="region of interest" description="Disordered" evidence="1">
    <location>
        <begin position="1"/>
        <end position="34"/>
    </location>
</feature>